<dbReference type="InterPro" id="IPR001314">
    <property type="entry name" value="Peptidase_S1A"/>
</dbReference>
<dbReference type="InterPro" id="IPR009003">
    <property type="entry name" value="Peptidase_S1_PA"/>
</dbReference>
<dbReference type="InterPro" id="IPR001254">
    <property type="entry name" value="Trypsin_dom"/>
</dbReference>
<dbReference type="EMBL" id="VXAL01013291">
    <property type="protein sequence ID" value="NXK52617.1"/>
    <property type="molecule type" value="Genomic_DNA"/>
</dbReference>
<dbReference type="Proteomes" id="UP000537522">
    <property type="component" value="Unassembled WGS sequence"/>
</dbReference>
<dbReference type="InterPro" id="IPR033116">
    <property type="entry name" value="TRYPSIN_SER"/>
</dbReference>
<evidence type="ECO:0000256" key="1">
    <source>
        <dbReference type="ARBA" id="ARBA00004613"/>
    </source>
</evidence>
<keyword evidence="6" id="KW-1015">Disulfide bond</keyword>
<keyword evidence="10" id="KW-1185">Reference proteome</keyword>
<evidence type="ECO:0000313" key="9">
    <source>
        <dbReference type="EMBL" id="NXK52617.1"/>
    </source>
</evidence>
<feature type="non-terminal residue" evidence="9">
    <location>
        <position position="236"/>
    </location>
</feature>
<evidence type="ECO:0000256" key="6">
    <source>
        <dbReference type="ARBA" id="ARBA00023157"/>
    </source>
</evidence>
<evidence type="ECO:0000256" key="2">
    <source>
        <dbReference type="ARBA" id="ARBA00022525"/>
    </source>
</evidence>
<reference evidence="9 10" key="1">
    <citation type="submission" date="2019-09" db="EMBL/GenBank/DDBJ databases">
        <title>Bird 10,000 Genomes (B10K) Project - Family phase.</title>
        <authorList>
            <person name="Zhang G."/>
        </authorList>
    </citation>
    <scope>NUCLEOTIDE SEQUENCE [LARGE SCALE GENOMIC DNA]</scope>
    <source>
        <strain evidence="9">B10K-DU-011-36</strain>
        <tissue evidence="9">Muscle</tissue>
    </source>
</reference>
<keyword evidence="5 7" id="KW-0720">Serine protease</keyword>
<dbReference type="PANTHER" id="PTHR24264">
    <property type="entry name" value="TRYPSIN-RELATED"/>
    <property type="match status" value="1"/>
</dbReference>
<dbReference type="SUPFAM" id="SSF50494">
    <property type="entry name" value="Trypsin-like serine proteases"/>
    <property type="match status" value="1"/>
</dbReference>
<dbReference type="GO" id="GO:0004252">
    <property type="term" value="F:serine-type endopeptidase activity"/>
    <property type="evidence" value="ECO:0007669"/>
    <property type="project" value="InterPro"/>
</dbReference>
<dbReference type="InterPro" id="IPR018114">
    <property type="entry name" value="TRYPSIN_HIS"/>
</dbReference>
<evidence type="ECO:0000256" key="3">
    <source>
        <dbReference type="ARBA" id="ARBA00022670"/>
    </source>
</evidence>
<keyword evidence="2" id="KW-0964">Secreted</keyword>
<dbReference type="GO" id="GO:0005615">
    <property type="term" value="C:extracellular space"/>
    <property type="evidence" value="ECO:0007669"/>
    <property type="project" value="TreeGrafter"/>
</dbReference>
<dbReference type="PROSITE" id="PS50240">
    <property type="entry name" value="TRYPSIN_DOM"/>
    <property type="match status" value="1"/>
</dbReference>
<protein>
    <submittedName>
        <fullName evidence="9">TRY1 protein</fullName>
    </submittedName>
</protein>
<feature type="domain" description="Peptidase S1" evidence="8">
    <location>
        <begin position="14"/>
        <end position="234"/>
    </location>
</feature>
<dbReference type="InterPro" id="IPR050127">
    <property type="entry name" value="Serine_Proteases_S1"/>
</dbReference>
<accession>A0A7L0K9A7</accession>
<dbReference type="SMART" id="SM00020">
    <property type="entry name" value="Tryp_SPc"/>
    <property type="match status" value="1"/>
</dbReference>
<dbReference type="Pfam" id="PF00089">
    <property type="entry name" value="Trypsin"/>
    <property type="match status" value="1"/>
</dbReference>
<evidence type="ECO:0000259" key="8">
    <source>
        <dbReference type="PROSITE" id="PS50240"/>
    </source>
</evidence>
<dbReference type="PRINTS" id="PR00722">
    <property type="entry name" value="CHYMOTRYPSIN"/>
</dbReference>
<proteinExistence type="predicted"/>
<dbReference type="FunFam" id="2.40.10.10:FF:000005">
    <property type="entry name" value="Serine protease 37"/>
    <property type="match status" value="1"/>
</dbReference>
<sequence length="236" mass="24892">PVAFPINDADDDKIVGGYTCAKNSVPYQVSLNAGYHFCGGSLINSQWVLSAAHCYKSVIQVKLGEHNLALQEGTEQTISSAKVIRHSGYNSNTLNNDIMLIKLAKPATLNSYVNTVPLPTSCVATGTTCLISGWGNTLSSGTLYPDVLQCLNAPVLSSSQCSNAYPGKITTNMICVGFLDGGKDSCQGDSGGPVVCNGQIQGVVSWGYGCAQKGYPGVYTKVCNYVSWIQETISAN</sequence>
<evidence type="ECO:0000256" key="4">
    <source>
        <dbReference type="ARBA" id="ARBA00022801"/>
    </source>
</evidence>
<evidence type="ECO:0000256" key="7">
    <source>
        <dbReference type="RuleBase" id="RU363034"/>
    </source>
</evidence>
<evidence type="ECO:0000256" key="5">
    <source>
        <dbReference type="ARBA" id="ARBA00022825"/>
    </source>
</evidence>
<dbReference type="InterPro" id="IPR043504">
    <property type="entry name" value="Peptidase_S1_PA_chymotrypsin"/>
</dbReference>
<keyword evidence="4 7" id="KW-0378">Hydrolase</keyword>
<dbReference type="PANTHER" id="PTHR24264:SF15">
    <property type="entry name" value="RIKEN CDNA 2210010C04 GENE"/>
    <property type="match status" value="1"/>
</dbReference>
<gene>
    <name evidence="9" type="primary">Try1_0</name>
    <name evidence="9" type="ORF">CHATOR_R01963</name>
</gene>
<comment type="subcellular location">
    <subcellularLocation>
        <location evidence="1">Secreted</location>
    </subcellularLocation>
</comment>
<dbReference type="Gene3D" id="2.40.10.10">
    <property type="entry name" value="Trypsin-like serine proteases"/>
    <property type="match status" value="2"/>
</dbReference>
<dbReference type="GO" id="GO:0006508">
    <property type="term" value="P:proteolysis"/>
    <property type="evidence" value="ECO:0007669"/>
    <property type="project" value="UniProtKB-KW"/>
</dbReference>
<keyword evidence="3 7" id="KW-0645">Protease</keyword>
<dbReference type="PROSITE" id="PS00135">
    <property type="entry name" value="TRYPSIN_SER"/>
    <property type="match status" value="1"/>
</dbReference>
<organism evidence="9 10">
    <name type="scientific">Chauna torquata</name>
    <name type="common">Southern screamer</name>
    <dbReference type="NCBI Taxonomy" id="30388"/>
    <lineage>
        <taxon>Eukaryota</taxon>
        <taxon>Metazoa</taxon>
        <taxon>Chordata</taxon>
        <taxon>Craniata</taxon>
        <taxon>Vertebrata</taxon>
        <taxon>Euteleostomi</taxon>
        <taxon>Archelosauria</taxon>
        <taxon>Archosauria</taxon>
        <taxon>Dinosauria</taxon>
        <taxon>Saurischia</taxon>
        <taxon>Theropoda</taxon>
        <taxon>Coelurosauria</taxon>
        <taxon>Aves</taxon>
        <taxon>Neognathae</taxon>
        <taxon>Galloanserae</taxon>
        <taxon>Anseriformes</taxon>
        <taxon>Anhimidae</taxon>
        <taxon>Chauna</taxon>
    </lineage>
</organism>
<dbReference type="PROSITE" id="PS00134">
    <property type="entry name" value="TRYPSIN_HIS"/>
    <property type="match status" value="1"/>
</dbReference>
<evidence type="ECO:0000313" key="10">
    <source>
        <dbReference type="Proteomes" id="UP000537522"/>
    </source>
</evidence>
<feature type="non-terminal residue" evidence="9">
    <location>
        <position position="1"/>
    </location>
</feature>
<comment type="caution">
    <text evidence="9">The sequence shown here is derived from an EMBL/GenBank/DDBJ whole genome shotgun (WGS) entry which is preliminary data.</text>
</comment>
<dbReference type="AlphaFoldDB" id="A0A7L0K9A7"/>
<dbReference type="CDD" id="cd00190">
    <property type="entry name" value="Tryp_SPc"/>
    <property type="match status" value="1"/>
</dbReference>
<name>A0A7L0K9A7_CHATO</name>